<comment type="caution">
    <text evidence="1">The sequence shown here is derived from an EMBL/GenBank/DDBJ whole genome shotgun (WGS) entry which is preliminary data.</text>
</comment>
<dbReference type="AlphaFoldDB" id="X1RKS6"/>
<reference evidence="1" key="1">
    <citation type="journal article" date="2014" name="Front. Microbiol.">
        <title>High frequency of phylogenetically diverse reductive dehalogenase-homologous genes in deep subseafloor sedimentary metagenomes.</title>
        <authorList>
            <person name="Kawai M."/>
            <person name="Futagami T."/>
            <person name="Toyoda A."/>
            <person name="Takaki Y."/>
            <person name="Nishi S."/>
            <person name="Hori S."/>
            <person name="Arai W."/>
            <person name="Tsubouchi T."/>
            <person name="Morono Y."/>
            <person name="Uchiyama I."/>
            <person name="Ito T."/>
            <person name="Fujiyama A."/>
            <person name="Inagaki F."/>
            <person name="Takami H."/>
        </authorList>
    </citation>
    <scope>NUCLEOTIDE SEQUENCE</scope>
    <source>
        <strain evidence="1">Expedition CK06-06</strain>
    </source>
</reference>
<evidence type="ECO:0008006" key="2">
    <source>
        <dbReference type="Google" id="ProtNLM"/>
    </source>
</evidence>
<organism evidence="1">
    <name type="scientific">marine sediment metagenome</name>
    <dbReference type="NCBI Taxonomy" id="412755"/>
    <lineage>
        <taxon>unclassified sequences</taxon>
        <taxon>metagenomes</taxon>
        <taxon>ecological metagenomes</taxon>
    </lineage>
</organism>
<dbReference type="EMBL" id="BARW01001780">
    <property type="protein sequence ID" value="GAI63770.1"/>
    <property type="molecule type" value="Genomic_DNA"/>
</dbReference>
<name>X1RKS6_9ZZZZ</name>
<accession>X1RKS6</accession>
<proteinExistence type="predicted"/>
<protein>
    <recommendedName>
        <fullName evidence="2">F5/8 type C domain-containing protein</fullName>
    </recommendedName>
</protein>
<sequence>MSKKLILISLAIVCLFFQFGFMTDATSTEQSLVSFSSGALLVETSPEYSSAWGNIWIMDENPKTGWCCPSGKISNNVFVIELAEKSVFDRLEFDTGHADAKGRGAKDILVELSAEIYRIIDPEHFPCLYLPHTKY</sequence>
<evidence type="ECO:0000313" key="1">
    <source>
        <dbReference type="EMBL" id="GAI63770.1"/>
    </source>
</evidence>
<gene>
    <name evidence="1" type="ORF">S12H4_05401</name>
</gene>